<evidence type="ECO:0000256" key="2">
    <source>
        <dbReference type="ARBA" id="ARBA00023172"/>
    </source>
</evidence>
<keyword evidence="1" id="KW-0238">DNA-binding</keyword>
<dbReference type="InterPro" id="IPR013762">
    <property type="entry name" value="Integrase-like_cat_sf"/>
</dbReference>
<accession>A0ABW6ZXN7</accession>
<comment type="caution">
    <text evidence="3">The sequence shown here is derived from an EMBL/GenBank/DDBJ whole genome shotgun (WGS) entry which is preliminary data.</text>
</comment>
<dbReference type="EMBL" id="JBAFVH010000007">
    <property type="protein sequence ID" value="MFG1373388.1"/>
    <property type="molecule type" value="Genomic_DNA"/>
</dbReference>
<evidence type="ECO:0000313" key="3">
    <source>
        <dbReference type="EMBL" id="MFG1373388.1"/>
    </source>
</evidence>
<dbReference type="Gene3D" id="1.10.150.130">
    <property type="match status" value="1"/>
</dbReference>
<protein>
    <submittedName>
        <fullName evidence="3">Integrase</fullName>
    </submittedName>
</protein>
<keyword evidence="2" id="KW-0233">DNA recombination</keyword>
<evidence type="ECO:0000256" key="1">
    <source>
        <dbReference type="ARBA" id="ARBA00023125"/>
    </source>
</evidence>
<name>A0ABW6ZXN7_9HYPH</name>
<keyword evidence="4" id="KW-1185">Reference proteome</keyword>
<dbReference type="SUPFAM" id="SSF56349">
    <property type="entry name" value="DNA breaking-rejoining enzymes"/>
    <property type="match status" value="2"/>
</dbReference>
<dbReference type="InterPro" id="IPR010998">
    <property type="entry name" value="Integrase_recombinase_N"/>
</dbReference>
<gene>
    <name evidence="3" type="ORF">V5F32_14540</name>
</gene>
<dbReference type="Gene3D" id="1.10.443.10">
    <property type="entry name" value="Intergrase catalytic core"/>
    <property type="match status" value="1"/>
</dbReference>
<organism evidence="3 4">
    <name type="scientific">Xanthobacter oligotrophicus</name>
    <dbReference type="NCBI Taxonomy" id="2607286"/>
    <lineage>
        <taxon>Bacteria</taxon>
        <taxon>Pseudomonadati</taxon>
        <taxon>Pseudomonadota</taxon>
        <taxon>Alphaproteobacteria</taxon>
        <taxon>Hyphomicrobiales</taxon>
        <taxon>Xanthobacteraceae</taxon>
        <taxon>Xanthobacter</taxon>
    </lineage>
</organism>
<reference evidence="3 4" key="1">
    <citation type="submission" date="2024-02" db="EMBL/GenBank/DDBJ databases">
        <title>Expansion and revision of Xanthobacter and proposal of Roseixanthobacter gen. nov.</title>
        <authorList>
            <person name="Soltysiak M.P.M."/>
            <person name="Jalihal A."/>
            <person name="Ory A."/>
            <person name="Chrisophersen C."/>
            <person name="Lee A.D."/>
            <person name="Boulton J."/>
            <person name="Springer M."/>
        </authorList>
    </citation>
    <scope>NUCLEOTIDE SEQUENCE [LARGE SCALE GENOMIC DNA]</scope>
    <source>
        <strain evidence="3 4">23A</strain>
    </source>
</reference>
<proteinExistence type="predicted"/>
<sequence>MPSDLDAPGLKRRRNRDGTERLYWMASKAALAAGFPTRIVRLHHSADDPSQHRLIEAACKRFEAEALAWASGRKETRRPFDGTLASLVRLYQTDLASPYREVKWNTQRTYDQVLGVIEKAFGKRSLAALGITDFRRWYDEAKKPKSPGGVERVRKAHGIISMLRRMFAYGVTAELPECGRLLTILEKARFKQPARRRQKLELHHVQAFVVKALDMGRLSLALGTALQFETTMRQRDVIGEWEPVPTGAAAGGIVLGTRRWMRGLTWADISDTFVVMKVTTKTGSDVAHDLSLCPLVMNLLARVPTSQRIGPLIVDETAGRPYAEHAYAREWRLVARAAGIPDSVWNMDARAGGISEADDAGADLDAIRSAAGHSQASTTVRYVRGTIGKSRKVAALRQEHRNKS</sequence>
<dbReference type="Proteomes" id="UP001604002">
    <property type="component" value="Unassembled WGS sequence"/>
</dbReference>
<dbReference type="InterPro" id="IPR011010">
    <property type="entry name" value="DNA_brk_join_enz"/>
</dbReference>
<dbReference type="RefSeq" id="WP_393993158.1">
    <property type="nucleotide sequence ID" value="NZ_JBAFVH010000007.1"/>
</dbReference>
<evidence type="ECO:0000313" key="4">
    <source>
        <dbReference type="Proteomes" id="UP001604002"/>
    </source>
</evidence>